<keyword evidence="1" id="KW-1133">Transmembrane helix</keyword>
<keyword evidence="1" id="KW-0472">Membrane</keyword>
<evidence type="ECO:0000256" key="1">
    <source>
        <dbReference type="SAM" id="Phobius"/>
    </source>
</evidence>
<evidence type="ECO:0000313" key="2">
    <source>
        <dbReference type="EMBL" id="MBI4920157.1"/>
    </source>
</evidence>
<feature type="transmembrane region" description="Helical" evidence="1">
    <location>
        <begin position="48"/>
        <end position="73"/>
    </location>
</feature>
<dbReference type="AlphaFoldDB" id="A0A933KZ36"/>
<accession>A0A933KZ36</accession>
<feature type="transmembrane region" description="Helical" evidence="1">
    <location>
        <begin position="7"/>
        <end position="28"/>
    </location>
</feature>
<protein>
    <submittedName>
        <fullName evidence="2">Uncharacterized protein</fullName>
    </submittedName>
</protein>
<dbReference type="Proteomes" id="UP000782610">
    <property type="component" value="Unassembled WGS sequence"/>
</dbReference>
<dbReference type="EMBL" id="JACRAF010000002">
    <property type="protein sequence ID" value="MBI4920157.1"/>
    <property type="molecule type" value="Genomic_DNA"/>
</dbReference>
<comment type="caution">
    <text evidence="2">The sequence shown here is derived from an EMBL/GenBank/DDBJ whole genome shotgun (WGS) entry which is preliminary data.</text>
</comment>
<proteinExistence type="predicted"/>
<keyword evidence="1" id="KW-0812">Transmembrane</keyword>
<name>A0A933KZ36_9HYPH</name>
<reference evidence="2" key="1">
    <citation type="submission" date="2020-07" db="EMBL/GenBank/DDBJ databases">
        <title>Huge and variable diversity of episymbiotic CPR bacteria and DPANN archaea in groundwater ecosystems.</title>
        <authorList>
            <person name="He C.Y."/>
            <person name="Keren R."/>
            <person name="Whittaker M."/>
            <person name="Farag I.F."/>
            <person name="Doudna J."/>
            <person name="Cate J.H.D."/>
            <person name="Banfield J.F."/>
        </authorList>
    </citation>
    <scope>NUCLEOTIDE SEQUENCE</scope>
    <source>
        <strain evidence="2">NC_groundwater_1586_Pr3_B-0.1um_66_15</strain>
    </source>
</reference>
<sequence>MTPARWTFVIIFGLGLLTGLGIGITELVAPNLATVTLNDQDVTGMTGFWTALLSGSIPGLVVGLIVAGIVALFTRKKQAKT</sequence>
<gene>
    <name evidence="2" type="ORF">HY834_00275</name>
</gene>
<organism evidence="2 3">
    <name type="scientific">Devosia nanyangense</name>
    <dbReference type="NCBI Taxonomy" id="1228055"/>
    <lineage>
        <taxon>Bacteria</taxon>
        <taxon>Pseudomonadati</taxon>
        <taxon>Pseudomonadota</taxon>
        <taxon>Alphaproteobacteria</taxon>
        <taxon>Hyphomicrobiales</taxon>
        <taxon>Devosiaceae</taxon>
        <taxon>Devosia</taxon>
    </lineage>
</organism>
<evidence type="ECO:0000313" key="3">
    <source>
        <dbReference type="Proteomes" id="UP000782610"/>
    </source>
</evidence>